<sequence length="84" mass="9191">MTRMATAAVLRDSPMSPEPRLRPVAAAGRRRGRRPAGRGDGAAGAEIRSELRVPFRLAVLASRNSDDSIREQSETAWVMCRDVT</sequence>
<dbReference type="EMBL" id="JAEFCI010002447">
    <property type="protein sequence ID" value="KAG5462228.1"/>
    <property type="molecule type" value="Genomic_DNA"/>
</dbReference>
<dbReference type="Proteomes" id="UP000673691">
    <property type="component" value="Unassembled WGS sequence"/>
</dbReference>
<evidence type="ECO:0000313" key="2">
    <source>
        <dbReference type="EMBL" id="KAG5462228.1"/>
    </source>
</evidence>
<accession>A0A8H8A075</accession>
<organism evidence="2 3">
    <name type="scientific">Olpidium bornovanus</name>
    <dbReference type="NCBI Taxonomy" id="278681"/>
    <lineage>
        <taxon>Eukaryota</taxon>
        <taxon>Fungi</taxon>
        <taxon>Fungi incertae sedis</taxon>
        <taxon>Olpidiomycota</taxon>
        <taxon>Olpidiomycotina</taxon>
        <taxon>Olpidiomycetes</taxon>
        <taxon>Olpidiales</taxon>
        <taxon>Olpidiaceae</taxon>
        <taxon>Olpidium</taxon>
    </lineage>
</organism>
<evidence type="ECO:0000313" key="3">
    <source>
        <dbReference type="Proteomes" id="UP000673691"/>
    </source>
</evidence>
<gene>
    <name evidence="2" type="ORF">BJ554DRAFT_5472</name>
</gene>
<keyword evidence="3" id="KW-1185">Reference proteome</keyword>
<reference evidence="2 3" key="1">
    <citation type="journal article" name="Sci. Rep.">
        <title>Genome-scale phylogenetic analyses confirm Olpidium as the closest living zoosporic fungus to the non-flagellated, terrestrial fungi.</title>
        <authorList>
            <person name="Chang Y."/>
            <person name="Rochon D."/>
            <person name="Sekimoto S."/>
            <person name="Wang Y."/>
            <person name="Chovatia M."/>
            <person name="Sandor L."/>
            <person name="Salamov A."/>
            <person name="Grigoriev I.V."/>
            <person name="Stajich J.E."/>
            <person name="Spatafora J.W."/>
        </authorList>
    </citation>
    <scope>NUCLEOTIDE SEQUENCE [LARGE SCALE GENOMIC DNA]</scope>
    <source>
        <strain evidence="2">S191</strain>
    </source>
</reference>
<evidence type="ECO:0000256" key="1">
    <source>
        <dbReference type="SAM" id="MobiDB-lite"/>
    </source>
</evidence>
<comment type="caution">
    <text evidence="2">The sequence shown here is derived from an EMBL/GenBank/DDBJ whole genome shotgun (WGS) entry which is preliminary data.</text>
</comment>
<proteinExistence type="predicted"/>
<protein>
    <submittedName>
        <fullName evidence="2">Uncharacterized protein</fullName>
    </submittedName>
</protein>
<feature type="region of interest" description="Disordered" evidence="1">
    <location>
        <begin position="1"/>
        <end position="45"/>
    </location>
</feature>
<name>A0A8H8A075_9FUNG</name>
<dbReference type="AlphaFoldDB" id="A0A8H8A075"/>